<evidence type="ECO:0000313" key="7">
    <source>
        <dbReference type="Proteomes" id="UP000232196"/>
    </source>
</evidence>
<feature type="domain" description="CENP-V/GFA" evidence="5">
    <location>
        <begin position="5"/>
        <end position="123"/>
    </location>
</feature>
<organism evidence="6 7">
    <name type="scientific">Leptospira hartskeerlii</name>
    <dbReference type="NCBI Taxonomy" id="2023177"/>
    <lineage>
        <taxon>Bacteria</taxon>
        <taxon>Pseudomonadati</taxon>
        <taxon>Spirochaetota</taxon>
        <taxon>Spirochaetia</taxon>
        <taxon>Leptospirales</taxon>
        <taxon>Leptospiraceae</taxon>
        <taxon>Leptospira</taxon>
    </lineage>
</organism>
<evidence type="ECO:0000256" key="2">
    <source>
        <dbReference type="ARBA" id="ARBA00022723"/>
    </source>
</evidence>
<dbReference type="PROSITE" id="PS51891">
    <property type="entry name" value="CENP_V_GFA"/>
    <property type="match status" value="1"/>
</dbReference>
<dbReference type="Pfam" id="PF04828">
    <property type="entry name" value="GFA"/>
    <property type="match status" value="1"/>
</dbReference>
<evidence type="ECO:0000259" key="5">
    <source>
        <dbReference type="PROSITE" id="PS51891"/>
    </source>
</evidence>
<keyword evidence="2" id="KW-0479">Metal-binding</keyword>
<dbReference type="GO" id="GO:0046872">
    <property type="term" value="F:metal ion binding"/>
    <property type="evidence" value="ECO:0007669"/>
    <property type="project" value="UniProtKB-KW"/>
</dbReference>
<keyword evidence="4" id="KW-0456">Lyase</keyword>
<dbReference type="AlphaFoldDB" id="A0A2M9XGT1"/>
<keyword evidence="3" id="KW-0862">Zinc</keyword>
<evidence type="ECO:0000256" key="1">
    <source>
        <dbReference type="ARBA" id="ARBA00005495"/>
    </source>
</evidence>
<evidence type="ECO:0000313" key="6">
    <source>
        <dbReference type="EMBL" id="PJZ26898.1"/>
    </source>
</evidence>
<dbReference type="OrthoDB" id="327703at2"/>
<dbReference type="InterPro" id="IPR011057">
    <property type="entry name" value="Mss4-like_sf"/>
</dbReference>
<dbReference type="Proteomes" id="UP000232196">
    <property type="component" value="Unassembled WGS sequence"/>
</dbReference>
<dbReference type="Gene3D" id="3.90.1590.10">
    <property type="entry name" value="glutathione-dependent formaldehyde- activating enzyme (gfa)"/>
    <property type="match status" value="1"/>
</dbReference>
<name>A0A2M9XGT1_9LEPT</name>
<evidence type="ECO:0000256" key="3">
    <source>
        <dbReference type="ARBA" id="ARBA00022833"/>
    </source>
</evidence>
<proteinExistence type="inferred from homology"/>
<dbReference type="PANTHER" id="PTHR33337">
    <property type="entry name" value="GFA DOMAIN-CONTAINING PROTEIN"/>
    <property type="match status" value="1"/>
</dbReference>
<dbReference type="EMBL" id="NPDN01000002">
    <property type="protein sequence ID" value="PJZ26898.1"/>
    <property type="molecule type" value="Genomic_DNA"/>
</dbReference>
<reference evidence="6 7" key="1">
    <citation type="submission" date="2017-07" db="EMBL/GenBank/DDBJ databases">
        <title>Leptospira spp. isolated from tropical soils.</title>
        <authorList>
            <person name="Thibeaux R."/>
            <person name="Iraola G."/>
            <person name="Ferres I."/>
            <person name="Bierque E."/>
            <person name="Girault D."/>
            <person name="Soupe-Gilbert M.-E."/>
            <person name="Picardeau M."/>
            <person name="Goarant C."/>
        </authorList>
    </citation>
    <scope>NUCLEOTIDE SEQUENCE [LARGE SCALE GENOMIC DNA]</scope>
    <source>
        <strain evidence="6 7">MCA1-C-A1</strain>
    </source>
</reference>
<comment type="similarity">
    <text evidence="1">Belongs to the Gfa family.</text>
</comment>
<dbReference type="RefSeq" id="WP_100705692.1">
    <property type="nucleotide sequence ID" value="NZ_NPDL01000002.1"/>
</dbReference>
<protein>
    <submittedName>
        <fullName evidence="6">Aldehyde-activating protein</fullName>
    </submittedName>
</protein>
<dbReference type="PANTHER" id="PTHR33337:SF40">
    <property type="entry name" value="CENP-V_GFA DOMAIN-CONTAINING PROTEIN-RELATED"/>
    <property type="match status" value="1"/>
</dbReference>
<accession>A0A2M9XGT1</accession>
<dbReference type="SUPFAM" id="SSF51316">
    <property type="entry name" value="Mss4-like"/>
    <property type="match status" value="1"/>
</dbReference>
<sequence length="138" mass="15258">MTKPYTGGCACGAVRYTTKHEPIFQNHCQCRDCQRRSGTGHGSYLTFPARAEMTITGEATHWEIAGDSGNMKIHSFCPVCGTPVYLRFAAMPDLIAVHAGSLDEPERFAPHVLTYKVRGLPWDAIDPELKVFEKMPTG</sequence>
<dbReference type="GO" id="GO:0016846">
    <property type="term" value="F:carbon-sulfur lyase activity"/>
    <property type="evidence" value="ECO:0007669"/>
    <property type="project" value="InterPro"/>
</dbReference>
<comment type="caution">
    <text evidence="6">The sequence shown here is derived from an EMBL/GenBank/DDBJ whole genome shotgun (WGS) entry which is preliminary data.</text>
</comment>
<dbReference type="InterPro" id="IPR006913">
    <property type="entry name" value="CENP-V/GFA"/>
</dbReference>
<evidence type="ECO:0000256" key="4">
    <source>
        <dbReference type="ARBA" id="ARBA00023239"/>
    </source>
</evidence>
<keyword evidence="7" id="KW-1185">Reference proteome</keyword>
<gene>
    <name evidence="6" type="ORF">CH357_05280</name>
</gene>